<evidence type="ECO:0000256" key="1">
    <source>
        <dbReference type="ARBA" id="ARBA00001946"/>
    </source>
</evidence>
<dbReference type="Pfam" id="PF00348">
    <property type="entry name" value="polyprenyl_synt"/>
    <property type="match status" value="1"/>
</dbReference>
<keyword evidence="6" id="KW-0175">Coiled coil</keyword>
<gene>
    <name evidence="7" type="ORF">TCM_030862</name>
</gene>
<dbReference type="STRING" id="3641.A0A061F5K1"/>
<accession>A0A061F5K1</accession>
<organism evidence="7 8">
    <name type="scientific">Theobroma cacao</name>
    <name type="common">Cacao</name>
    <name type="synonym">Cocoa</name>
    <dbReference type="NCBI Taxonomy" id="3641"/>
    <lineage>
        <taxon>Eukaryota</taxon>
        <taxon>Viridiplantae</taxon>
        <taxon>Streptophyta</taxon>
        <taxon>Embryophyta</taxon>
        <taxon>Tracheophyta</taxon>
        <taxon>Spermatophyta</taxon>
        <taxon>Magnoliopsida</taxon>
        <taxon>eudicotyledons</taxon>
        <taxon>Gunneridae</taxon>
        <taxon>Pentapetalae</taxon>
        <taxon>rosids</taxon>
        <taxon>malvids</taxon>
        <taxon>Malvales</taxon>
        <taxon>Malvaceae</taxon>
        <taxon>Byttnerioideae</taxon>
        <taxon>Theobroma</taxon>
    </lineage>
</organism>
<evidence type="ECO:0000313" key="8">
    <source>
        <dbReference type="Proteomes" id="UP000026915"/>
    </source>
</evidence>
<evidence type="ECO:0000256" key="3">
    <source>
        <dbReference type="ARBA" id="ARBA00022723"/>
    </source>
</evidence>
<keyword evidence="5" id="KW-0808">Transferase</keyword>
<dbReference type="InParanoid" id="A0A061F5K1"/>
<proteinExistence type="inferred from homology"/>
<dbReference type="eggNOG" id="KOG0776">
    <property type="taxonomic scope" value="Eukaryota"/>
</dbReference>
<dbReference type="HOGENOM" id="CLU_014015_0_0_1"/>
<dbReference type="InterPro" id="IPR000092">
    <property type="entry name" value="Polyprenyl_synt"/>
</dbReference>
<dbReference type="PANTHER" id="PTHR43281">
    <property type="entry name" value="FARNESYL DIPHOSPHATE SYNTHASE"/>
    <property type="match status" value="1"/>
</dbReference>
<name>A0A061F5K1_THECC</name>
<dbReference type="OMA" id="HACGATC"/>
<dbReference type="SUPFAM" id="SSF48576">
    <property type="entry name" value="Terpenoid synthases"/>
    <property type="match status" value="1"/>
</dbReference>
<evidence type="ECO:0000256" key="5">
    <source>
        <dbReference type="RuleBase" id="RU004466"/>
    </source>
</evidence>
<comment type="cofactor">
    <cofactor evidence="1">
        <name>Mg(2+)</name>
        <dbReference type="ChEBI" id="CHEBI:18420"/>
    </cofactor>
</comment>
<dbReference type="Gene3D" id="1.10.600.10">
    <property type="entry name" value="Farnesyl Diphosphate Synthase"/>
    <property type="match status" value="1"/>
</dbReference>
<protein>
    <submittedName>
        <fullName evidence="7">Geranyl-diphosphate synthase, putative</fullName>
    </submittedName>
</protein>
<dbReference type="GO" id="GO:0004659">
    <property type="term" value="F:prenyltransferase activity"/>
    <property type="evidence" value="ECO:0000318"/>
    <property type="project" value="GO_Central"/>
</dbReference>
<dbReference type="GO" id="GO:0008299">
    <property type="term" value="P:isoprenoid biosynthetic process"/>
    <property type="evidence" value="ECO:0007669"/>
    <property type="project" value="InterPro"/>
</dbReference>
<dbReference type="PANTHER" id="PTHR43281:SF6">
    <property type="entry name" value="HETERODIMERIC GERANYLGERANYL PYROPHOSPHATE SYNTHASE SMALL SUBUNIT, CHLOROPLASTIC-LIKE"/>
    <property type="match status" value="1"/>
</dbReference>
<dbReference type="AlphaFoldDB" id="A0A061F5K1"/>
<sequence>MARALSHINGNPLLQVPCRPNPMPYKPMMVTMSCNQSYWASINADIEAHLKQAIPVREPLSVSQPMHHLTFACPKNTAPALCVAACELVGGHRDQALPAASALHLMYAASFTHEQLPLTQSSRPRSTIQHAYGPNIELLIGDAMIPSGLELLARSDDPAHTDSERVLRVMVEITRATGSQGMIHGQYYEVERCQSGNKEASYMVEIERISEKYEGALHACAAACGAIVGGGSEEEIEKMRRYGLYIGKIQGMLNRIRSHDQELNKLVEELRNLASRELQGFYEAKIAAISSCFESNFMYA</sequence>
<evidence type="ECO:0000256" key="2">
    <source>
        <dbReference type="ARBA" id="ARBA00006706"/>
    </source>
</evidence>
<dbReference type="EMBL" id="CM001885">
    <property type="protein sequence ID" value="EOY12321.1"/>
    <property type="molecule type" value="Genomic_DNA"/>
</dbReference>
<dbReference type="GO" id="GO:0046872">
    <property type="term" value="F:metal ion binding"/>
    <property type="evidence" value="ECO:0007669"/>
    <property type="project" value="UniProtKB-KW"/>
</dbReference>
<comment type="similarity">
    <text evidence="2 5">Belongs to the FPP/GGPP synthase family.</text>
</comment>
<dbReference type="Proteomes" id="UP000026915">
    <property type="component" value="Chromosome 7"/>
</dbReference>
<dbReference type="InterPro" id="IPR008949">
    <property type="entry name" value="Isoprenoid_synthase_dom_sf"/>
</dbReference>
<evidence type="ECO:0000256" key="4">
    <source>
        <dbReference type="ARBA" id="ARBA00022842"/>
    </source>
</evidence>
<evidence type="ECO:0000256" key="6">
    <source>
        <dbReference type="SAM" id="Coils"/>
    </source>
</evidence>
<evidence type="ECO:0000313" key="7">
    <source>
        <dbReference type="EMBL" id="EOY12321.1"/>
    </source>
</evidence>
<reference evidence="7 8" key="1">
    <citation type="journal article" date="2013" name="Genome Biol.">
        <title>The genome sequence of the most widely cultivated cacao type and its use to identify candidate genes regulating pod color.</title>
        <authorList>
            <person name="Motamayor J.C."/>
            <person name="Mockaitis K."/>
            <person name="Schmutz J."/>
            <person name="Haiminen N."/>
            <person name="Iii D.L."/>
            <person name="Cornejo O."/>
            <person name="Findley S.D."/>
            <person name="Zheng P."/>
            <person name="Utro F."/>
            <person name="Royaert S."/>
            <person name="Saski C."/>
            <person name="Jenkins J."/>
            <person name="Podicheti R."/>
            <person name="Zhao M."/>
            <person name="Scheffler B.E."/>
            <person name="Stack J.C."/>
            <person name="Feltus F.A."/>
            <person name="Mustiga G.M."/>
            <person name="Amores F."/>
            <person name="Phillips W."/>
            <person name="Marelli J.P."/>
            <person name="May G.D."/>
            <person name="Shapiro H."/>
            <person name="Ma J."/>
            <person name="Bustamante C.D."/>
            <person name="Schnell R.J."/>
            <person name="Main D."/>
            <person name="Gilbert D."/>
            <person name="Parida L."/>
            <person name="Kuhn D.N."/>
        </authorList>
    </citation>
    <scope>NUCLEOTIDE SEQUENCE [LARGE SCALE GENOMIC DNA]</scope>
    <source>
        <strain evidence="8">cv. Matina 1-6</strain>
    </source>
</reference>
<keyword evidence="8" id="KW-1185">Reference proteome</keyword>
<keyword evidence="3" id="KW-0479">Metal-binding</keyword>
<dbReference type="Gramene" id="EOY12321">
    <property type="protein sequence ID" value="EOY12321"/>
    <property type="gene ID" value="TCM_030862"/>
</dbReference>
<keyword evidence="4" id="KW-0460">Magnesium</keyword>
<feature type="coiled-coil region" evidence="6">
    <location>
        <begin position="249"/>
        <end position="276"/>
    </location>
</feature>